<evidence type="ECO:0000313" key="1">
    <source>
        <dbReference type="EMBL" id="MBD2755487.1"/>
    </source>
</evidence>
<proteinExistence type="predicted"/>
<gene>
    <name evidence="1" type="ORF">IC230_21470</name>
</gene>
<dbReference type="Pfam" id="PF13707">
    <property type="entry name" value="RloB"/>
    <property type="match status" value="1"/>
</dbReference>
<organism evidence="1 2">
    <name type="scientific">Spirosoma validum</name>
    <dbReference type="NCBI Taxonomy" id="2771355"/>
    <lineage>
        <taxon>Bacteria</taxon>
        <taxon>Pseudomonadati</taxon>
        <taxon>Bacteroidota</taxon>
        <taxon>Cytophagia</taxon>
        <taxon>Cytophagales</taxon>
        <taxon>Cytophagaceae</taxon>
        <taxon>Spirosoma</taxon>
    </lineage>
</organism>
<dbReference type="Proteomes" id="UP000653797">
    <property type="component" value="Unassembled WGS sequence"/>
</dbReference>
<accession>A0A927B5C2</accession>
<comment type="caution">
    <text evidence="1">The sequence shown here is derived from an EMBL/GenBank/DDBJ whole genome shotgun (WGS) entry which is preliminary data.</text>
</comment>
<keyword evidence="2" id="KW-1185">Reference proteome</keyword>
<evidence type="ECO:0000313" key="2">
    <source>
        <dbReference type="Proteomes" id="UP000653797"/>
    </source>
</evidence>
<dbReference type="EMBL" id="JACXAA010000008">
    <property type="protein sequence ID" value="MBD2755487.1"/>
    <property type="molecule type" value="Genomic_DNA"/>
</dbReference>
<dbReference type="InterPro" id="IPR025591">
    <property type="entry name" value="RloB"/>
</dbReference>
<name>A0A927B5C2_9BACT</name>
<protein>
    <submittedName>
        <fullName evidence="1">RloB domain-containing protein</fullName>
    </submittedName>
</protein>
<dbReference type="AlphaFoldDB" id="A0A927B5C2"/>
<reference evidence="1" key="1">
    <citation type="submission" date="2020-09" db="EMBL/GenBank/DDBJ databases">
        <authorList>
            <person name="Kim M.K."/>
        </authorList>
    </citation>
    <scope>NUCLEOTIDE SEQUENCE</scope>
    <source>
        <strain evidence="1">BT704</strain>
    </source>
</reference>
<sequence>MARKAKIDNSKLKRFARKETSRKQDFRAKRRFFLIVCEGAKTEPNYFRGLEKNLPPGVVNTIELAIEGEGHNTLTVIQDAINAKKRLENQGRIIDEVWTVFDRDSFPDQNFNNAIFKGQALGVHCAWTNEAFELWYLLHFQFFQNGMSRTDYKAVIERELSQRIGQPYNYEKNNKDMFTLLQKYGDIKQAMARAKNLEAVFAGRTDYANHNPCTKVYELLEKLGF</sequence>
<dbReference type="RefSeq" id="WP_191041102.1">
    <property type="nucleotide sequence ID" value="NZ_JACXAA010000008.1"/>
</dbReference>